<dbReference type="Gene3D" id="3.40.50.200">
    <property type="entry name" value="Peptidase S8/S53 domain"/>
    <property type="match status" value="1"/>
</dbReference>
<dbReference type="GO" id="GO:0004252">
    <property type="term" value="F:serine-type endopeptidase activity"/>
    <property type="evidence" value="ECO:0007669"/>
    <property type="project" value="UniProtKB-UniRule"/>
</dbReference>
<sequence>MLRVIVSLLLATLLLATPLRAQQAPPWRLVPADGIATQTHLILTVPLAEPDALSAVAAEIEARFDVTLTAEWPLQSLSVHCLVVDTAGTPDLDALIARMQADAQIRTVQRMNDFQVFEVLYRDPLLPMQSALKQINAAAAHRLSTGAGVRVGVIDSAIDSDHPDLANRLADLRDFVGNAQGSAAEPHGTAIAGIIAADADNEIGMIGVAPQAQLIGLRACWQPQGMGGRCNSFSLARALNFAILNDVHVLNMSLGGPPDPLLQELVEAAEAAGMIVVAAWGESPEPTFPASLPGVIAAGHGTERQIPAPAVDVISAAPHNDYRYVSGSSVAAAHVSGVVALLRARHHDLAAPDIAHALHGAVVMHGDVPMVDACEALRAVEASAPACHD</sequence>
<proteinExistence type="inferred from homology"/>
<organism evidence="8 9">
    <name type="scientific">Salipiger bermudensis (strain DSM 26914 / JCM 13377 / KCTC 12554 / HTCC2601)</name>
    <name type="common">Pelagibaca bermudensis</name>
    <dbReference type="NCBI Taxonomy" id="314265"/>
    <lineage>
        <taxon>Bacteria</taxon>
        <taxon>Pseudomonadati</taxon>
        <taxon>Pseudomonadota</taxon>
        <taxon>Alphaproteobacteria</taxon>
        <taxon>Rhodobacterales</taxon>
        <taxon>Roseobacteraceae</taxon>
        <taxon>Salipiger</taxon>
    </lineage>
</organism>
<feature type="chain" id="PRO_5004171796" evidence="6">
    <location>
        <begin position="22"/>
        <end position="389"/>
    </location>
</feature>
<dbReference type="InterPro" id="IPR036852">
    <property type="entry name" value="Peptidase_S8/S53_dom_sf"/>
</dbReference>
<dbReference type="InterPro" id="IPR015500">
    <property type="entry name" value="Peptidase_S8_subtilisin-rel"/>
</dbReference>
<feature type="active site" description="Charge relay system" evidence="5">
    <location>
        <position position="155"/>
    </location>
</feature>
<dbReference type="InterPro" id="IPR034067">
    <property type="entry name" value="Serine_protease_KerA-like_dom"/>
</dbReference>
<evidence type="ECO:0000256" key="5">
    <source>
        <dbReference type="PROSITE-ProRule" id="PRU01240"/>
    </source>
</evidence>
<evidence type="ECO:0000256" key="2">
    <source>
        <dbReference type="ARBA" id="ARBA00022670"/>
    </source>
</evidence>
<feature type="active site" description="Charge relay system" evidence="5">
    <location>
        <position position="329"/>
    </location>
</feature>
<evidence type="ECO:0000256" key="3">
    <source>
        <dbReference type="ARBA" id="ARBA00022801"/>
    </source>
</evidence>
<name>Q0FRC2_SALBH</name>
<dbReference type="PROSITE" id="PS00137">
    <property type="entry name" value="SUBTILASE_HIS"/>
    <property type="match status" value="1"/>
</dbReference>
<accession>Q0FRC2</accession>
<dbReference type="InterPro" id="IPR022398">
    <property type="entry name" value="Peptidase_S8_His-AS"/>
</dbReference>
<keyword evidence="9" id="KW-1185">Reference proteome</keyword>
<keyword evidence="3 5" id="KW-0378">Hydrolase</keyword>
<feature type="domain" description="Peptidase S8/S53" evidence="7">
    <location>
        <begin position="146"/>
        <end position="302"/>
    </location>
</feature>
<dbReference type="SUPFAM" id="SSF52743">
    <property type="entry name" value="Subtilisin-like"/>
    <property type="match status" value="1"/>
</dbReference>
<dbReference type="STRING" id="314265.R2601_16130"/>
<evidence type="ECO:0000259" key="7">
    <source>
        <dbReference type="Pfam" id="PF00082"/>
    </source>
</evidence>
<evidence type="ECO:0000313" key="8">
    <source>
        <dbReference type="EMBL" id="EAU46665.1"/>
    </source>
</evidence>
<keyword evidence="6" id="KW-0732">Signal</keyword>
<dbReference type="eggNOG" id="COG1404">
    <property type="taxonomic scope" value="Bacteria"/>
</dbReference>
<feature type="active site" description="Charge relay system" evidence="5">
    <location>
        <position position="187"/>
    </location>
</feature>
<evidence type="ECO:0000256" key="4">
    <source>
        <dbReference type="ARBA" id="ARBA00022825"/>
    </source>
</evidence>
<comment type="caution">
    <text evidence="8">The sequence shown here is derived from an EMBL/GenBank/DDBJ whole genome shotgun (WGS) entry which is preliminary data.</text>
</comment>
<dbReference type="PROSITE" id="PS51892">
    <property type="entry name" value="SUBTILASE"/>
    <property type="match status" value="1"/>
</dbReference>
<dbReference type="InterPro" id="IPR050131">
    <property type="entry name" value="Peptidase_S8_subtilisin-like"/>
</dbReference>
<comment type="similarity">
    <text evidence="1 5">Belongs to the peptidase S8 family.</text>
</comment>
<dbReference type="InterPro" id="IPR000209">
    <property type="entry name" value="Peptidase_S8/S53_dom"/>
</dbReference>
<dbReference type="EMBL" id="AATQ01000012">
    <property type="protein sequence ID" value="EAU46665.1"/>
    <property type="molecule type" value="Genomic_DNA"/>
</dbReference>
<dbReference type="PANTHER" id="PTHR43806">
    <property type="entry name" value="PEPTIDASE S8"/>
    <property type="match status" value="1"/>
</dbReference>
<dbReference type="PANTHER" id="PTHR43806:SF11">
    <property type="entry name" value="CEREVISIN-RELATED"/>
    <property type="match status" value="1"/>
</dbReference>
<dbReference type="CDD" id="cd07492">
    <property type="entry name" value="Peptidases_S8_8"/>
    <property type="match status" value="1"/>
</dbReference>
<feature type="signal peptide" evidence="6">
    <location>
        <begin position="1"/>
        <end position="21"/>
    </location>
</feature>
<dbReference type="AlphaFoldDB" id="Q0FRC2"/>
<dbReference type="HOGENOM" id="CLU_051649_0_0_5"/>
<reference evidence="8 9" key="1">
    <citation type="journal article" date="2010" name="J. Bacteriol.">
        <title>Genome sequences of Pelagibaca bermudensis HTCC2601T and Maritimibacter alkaliphilus HTCC2654T, the type strains of two marine Roseobacter genera.</title>
        <authorList>
            <person name="Thrash J.C."/>
            <person name="Cho J.C."/>
            <person name="Ferriera S."/>
            <person name="Johnson J."/>
            <person name="Vergin K.L."/>
            <person name="Giovannoni S.J."/>
        </authorList>
    </citation>
    <scope>NUCLEOTIDE SEQUENCE [LARGE SCALE GENOMIC DNA]</scope>
    <source>
        <strain evidence="9">DSM 26914 / JCM 13377 / KCTC 12554 / HTCC2601</strain>
    </source>
</reference>
<protein>
    <submittedName>
        <fullName evidence="8">Serine protease</fullName>
    </submittedName>
</protein>
<dbReference type="RefSeq" id="WP_007796472.1">
    <property type="nucleotide sequence ID" value="NZ_DS022276.1"/>
</dbReference>
<evidence type="ECO:0000256" key="1">
    <source>
        <dbReference type="ARBA" id="ARBA00011073"/>
    </source>
</evidence>
<keyword evidence="4 5" id="KW-0720">Serine protease</keyword>
<dbReference type="Proteomes" id="UP000006230">
    <property type="component" value="Unassembled WGS sequence"/>
</dbReference>
<keyword evidence="2 5" id="KW-0645">Protease</keyword>
<dbReference type="PRINTS" id="PR00723">
    <property type="entry name" value="SUBTILISIN"/>
</dbReference>
<evidence type="ECO:0000256" key="6">
    <source>
        <dbReference type="SAM" id="SignalP"/>
    </source>
</evidence>
<dbReference type="GO" id="GO:0006508">
    <property type="term" value="P:proteolysis"/>
    <property type="evidence" value="ECO:0007669"/>
    <property type="project" value="UniProtKB-KW"/>
</dbReference>
<evidence type="ECO:0000313" key="9">
    <source>
        <dbReference type="Proteomes" id="UP000006230"/>
    </source>
</evidence>
<dbReference type="OrthoDB" id="5405281at2"/>
<feature type="domain" description="Peptidase S8/S53" evidence="7">
    <location>
        <begin position="315"/>
        <end position="358"/>
    </location>
</feature>
<dbReference type="Pfam" id="PF00082">
    <property type="entry name" value="Peptidase_S8"/>
    <property type="match status" value="2"/>
</dbReference>
<gene>
    <name evidence="8" type="ORF">R2601_16130</name>
</gene>